<gene>
    <name evidence="3" type="ORF">bsdcttw_26180</name>
</gene>
<evidence type="ECO:0000256" key="1">
    <source>
        <dbReference type="ARBA" id="ARBA00023125"/>
    </source>
</evidence>
<reference evidence="3 4" key="1">
    <citation type="submission" date="2020-08" db="EMBL/GenBank/DDBJ databases">
        <title>Draft genome sequencing of an Anaerocolumna strain isolated from anoxic soil subjected to BSD treatment.</title>
        <authorList>
            <person name="Uek A."/>
            <person name="Tonouchi A."/>
        </authorList>
    </citation>
    <scope>NUCLEOTIDE SEQUENCE [LARGE SCALE GENOMIC DNA]</scope>
    <source>
        <strain evidence="3 4">CTTW</strain>
    </source>
</reference>
<name>A0A7I8DPC2_9FIRM</name>
<evidence type="ECO:0000313" key="4">
    <source>
        <dbReference type="Proteomes" id="UP000515703"/>
    </source>
</evidence>
<protein>
    <submittedName>
        <fullName evidence="3">MerR family transcriptional regulator</fullName>
    </submittedName>
</protein>
<evidence type="ECO:0000313" key="3">
    <source>
        <dbReference type="EMBL" id="BCJ99577.1"/>
    </source>
</evidence>
<dbReference type="InterPro" id="IPR000551">
    <property type="entry name" value="MerR-type_HTH_dom"/>
</dbReference>
<dbReference type="PANTHER" id="PTHR30204:SF82">
    <property type="entry name" value="TRANSCRIPTIONAL REGULATOR, MERR FAMILY"/>
    <property type="match status" value="1"/>
</dbReference>
<dbReference type="SUPFAM" id="SSF46955">
    <property type="entry name" value="Putative DNA-binding domain"/>
    <property type="match status" value="1"/>
</dbReference>
<dbReference type="CDD" id="cd01109">
    <property type="entry name" value="HTH_YyaN"/>
    <property type="match status" value="1"/>
</dbReference>
<sequence length="140" mass="16083">MIYTIKDVSKISGLSIFTIRFYDKVGLLPFVLKNNSGIRVFTESDVNLIQMICCLKNTGMKIKDIKKYIDMCMEGTDTIDSRKKMLLEHRREILANIDALNDNLKLIDSKIESYDSRNAAQIVNAQLKKLNDEKYENGLL</sequence>
<feature type="domain" description="HTH merR-type" evidence="2">
    <location>
        <begin position="1"/>
        <end position="71"/>
    </location>
</feature>
<proteinExistence type="predicted"/>
<reference evidence="3 4" key="2">
    <citation type="submission" date="2020-08" db="EMBL/GenBank/DDBJ databases">
        <authorList>
            <person name="Ueki A."/>
            <person name="Tonouchi A."/>
        </authorList>
    </citation>
    <scope>NUCLEOTIDE SEQUENCE [LARGE SCALE GENOMIC DNA]</scope>
    <source>
        <strain evidence="3 4">CTTW</strain>
    </source>
</reference>
<keyword evidence="4" id="KW-1185">Reference proteome</keyword>
<keyword evidence="1" id="KW-0238">DNA-binding</keyword>
<evidence type="ECO:0000259" key="2">
    <source>
        <dbReference type="PROSITE" id="PS50937"/>
    </source>
</evidence>
<dbReference type="PRINTS" id="PR00040">
    <property type="entry name" value="HTHMERR"/>
</dbReference>
<dbReference type="InterPro" id="IPR047057">
    <property type="entry name" value="MerR_fam"/>
</dbReference>
<dbReference type="PROSITE" id="PS50937">
    <property type="entry name" value="HTH_MERR_2"/>
    <property type="match status" value="1"/>
</dbReference>
<dbReference type="Proteomes" id="UP000515703">
    <property type="component" value="Chromosome"/>
</dbReference>
<dbReference type="KEGG" id="acht:bsdcttw_26180"/>
<dbReference type="AlphaFoldDB" id="A0A7I8DPC2"/>
<dbReference type="PANTHER" id="PTHR30204">
    <property type="entry name" value="REDOX-CYCLING DRUG-SENSING TRANSCRIPTIONAL ACTIVATOR SOXR"/>
    <property type="match status" value="1"/>
</dbReference>
<dbReference type="GO" id="GO:0003677">
    <property type="term" value="F:DNA binding"/>
    <property type="evidence" value="ECO:0007669"/>
    <property type="project" value="UniProtKB-KW"/>
</dbReference>
<dbReference type="GO" id="GO:0003700">
    <property type="term" value="F:DNA-binding transcription factor activity"/>
    <property type="evidence" value="ECO:0007669"/>
    <property type="project" value="InterPro"/>
</dbReference>
<dbReference type="RefSeq" id="WP_185255335.1">
    <property type="nucleotide sequence ID" value="NZ_AP023368.1"/>
</dbReference>
<dbReference type="EMBL" id="AP023368">
    <property type="protein sequence ID" value="BCJ99577.1"/>
    <property type="molecule type" value="Genomic_DNA"/>
</dbReference>
<organism evidence="3 4">
    <name type="scientific">Anaerocolumna chitinilytica</name>
    <dbReference type="NCBI Taxonomy" id="1727145"/>
    <lineage>
        <taxon>Bacteria</taxon>
        <taxon>Bacillati</taxon>
        <taxon>Bacillota</taxon>
        <taxon>Clostridia</taxon>
        <taxon>Lachnospirales</taxon>
        <taxon>Lachnospiraceae</taxon>
        <taxon>Anaerocolumna</taxon>
    </lineage>
</organism>
<dbReference type="Gene3D" id="1.10.1660.10">
    <property type="match status" value="1"/>
</dbReference>
<dbReference type="InterPro" id="IPR009061">
    <property type="entry name" value="DNA-bd_dom_put_sf"/>
</dbReference>
<accession>A0A7I8DPC2</accession>
<dbReference type="SMART" id="SM00422">
    <property type="entry name" value="HTH_MERR"/>
    <property type="match status" value="1"/>
</dbReference>
<dbReference type="Pfam" id="PF13411">
    <property type="entry name" value="MerR_1"/>
    <property type="match status" value="1"/>
</dbReference>